<feature type="binding site" evidence="5">
    <location>
        <begin position="341"/>
        <end position="348"/>
    </location>
    <ligand>
        <name>substrate</name>
    </ligand>
</feature>
<name>A0AAD8F4L2_BIOPF</name>
<evidence type="ECO:0000256" key="1">
    <source>
        <dbReference type="ARBA" id="ARBA00008408"/>
    </source>
</evidence>
<dbReference type="Gene3D" id="3.40.50.300">
    <property type="entry name" value="P-loop containing nucleotide triphosphate hydrolases"/>
    <property type="match status" value="1"/>
</dbReference>
<organism evidence="8 9">
    <name type="scientific">Biomphalaria pfeifferi</name>
    <name type="common">Bloodfluke planorb</name>
    <name type="synonym">Freshwater snail</name>
    <dbReference type="NCBI Taxonomy" id="112525"/>
    <lineage>
        <taxon>Eukaryota</taxon>
        <taxon>Metazoa</taxon>
        <taxon>Spiralia</taxon>
        <taxon>Lophotrochozoa</taxon>
        <taxon>Mollusca</taxon>
        <taxon>Gastropoda</taxon>
        <taxon>Heterobranchia</taxon>
        <taxon>Euthyneura</taxon>
        <taxon>Panpulmonata</taxon>
        <taxon>Hygrophila</taxon>
        <taxon>Lymnaeoidea</taxon>
        <taxon>Planorbidae</taxon>
        <taxon>Biomphalaria</taxon>
    </lineage>
</organism>
<keyword evidence="2" id="KW-0547">Nucleotide-binding</keyword>
<dbReference type="GO" id="GO:0003873">
    <property type="term" value="F:6-phosphofructo-2-kinase activity"/>
    <property type="evidence" value="ECO:0007669"/>
    <property type="project" value="InterPro"/>
</dbReference>
<dbReference type="AlphaFoldDB" id="A0AAD8F4L2"/>
<protein>
    <submittedName>
        <fullName evidence="8">6-phosphofructo-2-kinase/fructose-2 6-bisphosphatase-like isoform X1</fullName>
    </submittedName>
</protein>
<evidence type="ECO:0000256" key="5">
    <source>
        <dbReference type="PIRSR" id="PIRSR613078-2"/>
    </source>
</evidence>
<dbReference type="InterPro" id="IPR013078">
    <property type="entry name" value="His_Pase_superF_clade-1"/>
</dbReference>
<proteinExistence type="inferred from homology"/>
<dbReference type="GO" id="GO:0006000">
    <property type="term" value="P:fructose metabolic process"/>
    <property type="evidence" value="ECO:0007669"/>
    <property type="project" value="InterPro"/>
</dbReference>
<dbReference type="PROSITE" id="PS00175">
    <property type="entry name" value="PG_MUTASE"/>
    <property type="match status" value="1"/>
</dbReference>
<evidence type="ECO:0000256" key="2">
    <source>
        <dbReference type="ARBA" id="ARBA00022741"/>
    </source>
</evidence>
<dbReference type="SUPFAM" id="SSF53254">
    <property type="entry name" value="Phosphoglycerate mutase-like"/>
    <property type="match status" value="1"/>
</dbReference>
<evidence type="ECO:0000313" key="9">
    <source>
        <dbReference type="Proteomes" id="UP001233172"/>
    </source>
</evidence>
<feature type="region of interest" description="Disordered" evidence="6">
    <location>
        <begin position="1"/>
        <end position="30"/>
    </location>
</feature>
<dbReference type="PIRSF" id="PIRSF000709">
    <property type="entry name" value="6PFK_2-Ptase"/>
    <property type="match status" value="1"/>
</dbReference>
<dbReference type="GO" id="GO:0006003">
    <property type="term" value="P:fructose 2,6-bisphosphate metabolic process"/>
    <property type="evidence" value="ECO:0007669"/>
    <property type="project" value="InterPro"/>
</dbReference>
<gene>
    <name evidence="8" type="ORF">Bpfe_020711</name>
</gene>
<feature type="binding site" evidence="5">
    <location>
        <position position="391"/>
    </location>
    <ligand>
        <name>substrate</name>
    </ligand>
</feature>
<comment type="similarity">
    <text evidence="1">In the C-terminal section; belongs to the phosphoglycerate mutase family.</text>
</comment>
<reference evidence="8" key="2">
    <citation type="submission" date="2023-04" db="EMBL/GenBank/DDBJ databases">
        <authorList>
            <person name="Bu L."/>
            <person name="Lu L."/>
            <person name="Laidemitt M.R."/>
            <person name="Zhang S.M."/>
            <person name="Mutuku M."/>
            <person name="Mkoji G."/>
            <person name="Steinauer M."/>
            <person name="Loker E.S."/>
        </authorList>
    </citation>
    <scope>NUCLEOTIDE SEQUENCE</scope>
    <source>
        <strain evidence="8">KasaAsao</strain>
        <tissue evidence="8">Whole Snail</tissue>
    </source>
</reference>
<dbReference type="EMBL" id="JASAOG010000121">
    <property type="protein sequence ID" value="KAK0049819.1"/>
    <property type="molecule type" value="Genomic_DNA"/>
</dbReference>
<reference evidence="8" key="1">
    <citation type="journal article" date="2023" name="PLoS Negl. Trop. Dis.">
        <title>A genome sequence for Biomphalaria pfeifferi, the major vector snail for the human-infecting parasite Schistosoma mansoni.</title>
        <authorList>
            <person name="Bu L."/>
            <person name="Lu L."/>
            <person name="Laidemitt M.R."/>
            <person name="Zhang S.M."/>
            <person name="Mutuku M."/>
            <person name="Mkoji G."/>
            <person name="Steinauer M."/>
            <person name="Loker E.S."/>
        </authorList>
    </citation>
    <scope>NUCLEOTIDE SEQUENCE</scope>
    <source>
        <strain evidence="8">KasaAsao</strain>
    </source>
</reference>
<dbReference type="Proteomes" id="UP001233172">
    <property type="component" value="Unassembled WGS sequence"/>
</dbReference>
<dbReference type="InterPro" id="IPR027417">
    <property type="entry name" value="P-loop_NTPase"/>
</dbReference>
<dbReference type="PRINTS" id="PR00991">
    <property type="entry name" value="6PFRUCTKNASE"/>
</dbReference>
<comment type="caution">
    <text evidence="8">The sequence shown here is derived from an EMBL/GenBank/DDBJ whole genome shotgun (WGS) entry which is preliminary data.</text>
</comment>
<dbReference type="GO" id="GO:0005524">
    <property type="term" value="F:ATP binding"/>
    <property type="evidence" value="ECO:0007669"/>
    <property type="project" value="UniProtKB-KW"/>
</dbReference>
<dbReference type="Gene3D" id="3.40.50.1240">
    <property type="entry name" value="Phosphoglycerate mutase-like"/>
    <property type="match status" value="1"/>
</dbReference>
<dbReference type="GO" id="GO:0004331">
    <property type="term" value="F:fructose-2,6-bisphosphate 2-phosphatase activity"/>
    <property type="evidence" value="ECO:0007669"/>
    <property type="project" value="TreeGrafter"/>
</dbReference>
<evidence type="ECO:0000313" key="8">
    <source>
        <dbReference type="EMBL" id="KAK0049819.1"/>
    </source>
</evidence>
<feature type="compositionally biased region" description="Low complexity" evidence="6">
    <location>
        <begin position="1"/>
        <end position="10"/>
    </location>
</feature>
<feature type="domain" description="6-phosphofructo-2-kinase" evidence="7">
    <location>
        <begin position="115"/>
        <end position="334"/>
    </location>
</feature>
<feature type="active site" description="Proton donor/acceptor" evidence="4">
    <location>
        <position position="411"/>
    </location>
</feature>
<dbReference type="GO" id="GO:0005829">
    <property type="term" value="C:cytosol"/>
    <property type="evidence" value="ECO:0007669"/>
    <property type="project" value="TreeGrafter"/>
</dbReference>
<dbReference type="FunFam" id="3.40.50.300:FF:000644">
    <property type="entry name" value="GpmB, Fructose-2,6-bisphosphatase"/>
    <property type="match status" value="1"/>
</dbReference>
<dbReference type="CDD" id="cd07067">
    <property type="entry name" value="HP_PGM_like"/>
    <property type="match status" value="1"/>
</dbReference>
<dbReference type="SMART" id="SM00855">
    <property type="entry name" value="PGAM"/>
    <property type="match status" value="1"/>
</dbReference>
<keyword evidence="9" id="KW-1185">Reference proteome</keyword>
<dbReference type="InterPro" id="IPR003094">
    <property type="entry name" value="6Pfruct_kin"/>
</dbReference>
<evidence type="ECO:0000256" key="6">
    <source>
        <dbReference type="SAM" id="MobiDB-lite"/>
    </source>
</evidence>
<keyword evidence="3" id="KW-0067">ATP-binding</keyword>
<dbReference type="PANTHER" id="PTHR10606">
    <property type="entry name" value="6-PHOSPHOFRUCTO-2-KINASE/FRUCTOSE-2,6-BISPHOSPHATASE"/>
    <property type="match status" value="1"/>
</dbReference>
<sequence>MMSDQSDSMDASTPDSQSQSGDDVFGASNGQETAPANVAMECVNNSECANNADCCAPPSFVDGTDGVQETPHFAKERRRRLSGWMPRSKDLQESTTKSGYGWTKTKCSSCANKSSCPHVLRAPTVIAMVGLPARGKTYISKKLTRYLNWIGVTTKVFNVGEYRRAKTDKYRNHEFFKPENKEAQELRSQVAMLAMEDAAKYLEEGGGEVAVVDATNTTRSRRAILVKMFTIDRNFKLFFVESVCDEPSIIEANILEVKVCSPDYLGMDKNTALEDFLKRIEHYKQEYEALDYRFDKDISFIQIFNQGERFIVNRLAGHLQSRVVYYLMNIHVLPRTIYLTRHGESVMNLQGRIGGNSELSDHGHRYAEELGRFVQNENIPNLKVWTSELVRTIQTGRFIDAPKEHWKALNEIDAGICEGMTYEEIQETYPQDFADRDQDKYHYRYPSGESYQDLVARLEPVILELERQENVMVICHQAVLRCLLAYFQDKSADNLPYLKVPLHTVIKLTPVAYGCRVEFVALDIPAVNTHRDRPVNTYREIIIHHNQTCSNKSHLGAFHKKLQHCCDANYCE</sequence>
<dbReference type="PANTHER" id="PTHR10606:SF44">
    <property type="entry name" value="6-PHOSPHOFRUCTO 2-KINASE_FRUCTOSE 2,6-BISPHOSPHATASE LONG FORM"/>
    <property type="match status" value="1"/>
</dbReference>
<feature type="compositionally biased region" description="Polar residues" evidence="6">
    <location>
        <begin position="11"/>
        <end position="21"/>
    </location>
</feature>
<dbReference type="Pfam" id="PF00300">
    <property type="entry name" value="His_Phos_1"/>
    <property type="match status" value="1"/>
</dbReference>
<dbReference type="FunFam" id="3.40.50.1240:FF:000001">
    <property type="entry name" value="6-phosphofructo-2-kinase/fructose-2, 6-bisphosphatase 3 isoform 2"/>
    <property type="match status" value="1"/>
</dbReference>
<evidence type="ECO:0000256" key="4">
    <source>
        <dbReference type="PIRSR" id="PIRSR613078-1"/>
    </source>
</evidence>
<dbReference type="Pfam" id="PF01591">
    <property type="entry name" value="6PF2K"/>
    <property type="match status" value="1"/>
</dbReference>
<dbReference type="InterPro" id="IPR029033">
    <property type="entry name" value="His_PPase_superfam"/>
</dbReference>
<dbReference type="InterPro" id="IPR013079">
    <property type="entry name" value="6Phosfructo_kin"/>
</dbReference>
<accession>A0AAD8F4L2</accession>
<feature type="active site" description="Tele-phosphohistidine intermediate" evidence="4">
    <location>
        <position position="342"/>
    </location>
</feature>
<evidence type="ECO:0000259" key="7">
    <source>
        <dbReference type="Pfam" id="PF01591"/>
    </source>
</evidence>
<dbReference type="InterPro" id="IPR001345">
    <property type="entry name" value="PG/BPGM_mutase_AS"/>
</dbReference>
<evidence type="ECO:0000256" key="3">
    <source>
        <dbReference type="ARBA" id="ARBA00022840"/>
    </source>
</evidence>
<dbReference type="SUPFAM" id="SSF52540">
    <property type="entry name" value="P-loop containing nucleoside triphosphate hydrolases"/>
    <property type="match status" value="1"/>
</dbReference>